<evidence type="ECO:0000313" key="5">
    <source>
        <dbReference type="Proteomes" id="UP001519342"/>
    </source>
</evidence>
<feature type="domain" description="FAD/NAD(P)-binding" evidence="3">
    <location>
        <begin position="6"/>
        <end position="269"/>
    </location>
</feature>
<dbReference type="InterPro" id="IPR023753">
    <property type="entry name" value="FAD/NAD-binding_dom"/>
</dbReference>
<evidence type="ECO:0000256" key="2">
    <source>
        <dbReference type="ARBA" id="ARBA00023002"/>
    </source>
</evidence>
<dbReference type="PRINTS" id="PR00469">
    <property type="entry name" value="PNDRDTASEII"/>
</dbReference>
<evidence type="ECO:0000259" key="3">
    <source>
        <dbReference type="Pfam" id="PF07992"/>
    </source>
</evidence>
<dbReference type="PANTHER" id="PTHR48105">
    <property type="entry name" value="THIOREDOXIN REDUCTASE 1-RELATED-RELATED"/>
    <property type="match status" value="1"/>
</dbReference>
<keyword evidence="5" id="KW-1185">Reference proteome</keyword>
<dbReference type="Gene3D" id="3.50.50.60">
    <property type="entry name" value="FAD/NAD(P)-binding domain"/>
    <property type="match status" value="2"/>
</dbReference>
<dbReference type="EMBL" id="JAGGKS010000006">
    <property type="protein sequence ID" value="MBP1926321.1"/>
    <property type="molecule type" value="Genomic_DNA"/>
</dbReference>
<dbReference type="InterPro" id="IPR036188">
    <property type="entry name" value="FAD/NAD-bd_sf"/>
</dbReference>
<evidence type="ECO:0000313" key="4">
    <source>
        <dbReference type="EMBL" id="MBP1926321.1"/>
    </source>
</evidence>
<proteinExistence type="predicted"/>
<keyword evidence="1" id="KW-0285">Flavoprotein</keyword>
<keyword evidence="2 4" id="KW-0560">Oxidoreductase</keyword>
<protein>
    <submittedName>
        <fullName evidence="4">Thioredoxin reductase (NADPH)</fullName>
        <ecNumber evidence="4">1.8.1.9</ecNumber>
    </submittedName>
</protein>
<comment type="caution">
    <text evidence="4">The sequence shown here is derived from an EMBL/GenBank/DDBJ whole genome shotgun (WGS) entry which is preliminary data.</text>
</comment>
<reference evidence="4 5" key="1">
    <citation type="submission" date="2021-03" db="EMBL/GenBank/DDBJ databases">
        <title>Genomic Encyclopedia of Type Strains, Phase IV (KMG-IV): sequencing the most valuable type-strain genomes for metagenomic binning, comparative biology and taxonomic classification.</title>
        <authorList>
            <person name="Goeker M."/>
        </authorList>
    </citation>
    <scope>NUCLEOTIDE SEQUENCE [LARGE SCALE GENOMIC DNA]</scope>
    <source>
        <strain evidence="4 5">DSM 24004</strain>
    </source>
</reference>
<dbReference type="GO" id="GO:0004791">
    <property type="term" value="F:thioredoxin-disulfide reductase (NADPH) activity"/>
    <property type="evidence" value="ECO:0007669"/>
    <property type="project" value="UniProtKB-EC"/>
</dbReference>
<dbReference type="EC" id="1.8.1.9" evidence="4"/>
<sequence length="286" mass="31052">MSDIIDVAIIGAGPAGLSAAVNTLARGKTLRLFSSSENYLAKAERIDNHLGFYNISGKELMNRFVEHVNTMNVHIENEKVVNILPFYDHFMVNINGEIVEAKKVILAMGMSKVKEIPGESKLLGNGVSYCATCDGMLYRNKTAVVWDQSKDATREANFLNEIGVKVIFVSKNEQPKELNPNIEFISGTIDEVNGNTKVESVIIGDKIIKTDAVFMLREIVAPTALIDGLELDGGFIAVNSSMETNIEGVYAAGDCTGKPLQISKAVSEGLIAAQDAAKKIDKIKLK</sequence>
<evidence type="ECO:0000256" key="1">
    <source>
        <dbReference type="ARBA" id="ARBA00022630"/>
    </source>
</evidence>
<dbReference type="Proteomes" id="UP001519342">
    <property type="component" value="Unassembled WGS sequence"/>
</dbReference>
<organism evidence="4 5">
    <name type="scientific">Sedimentibacter acidaminivorans</name>
    <dbReference type="NCBI Taxonomy" id="913099"/>
    <lineage>
        <taxon>Bacteria</taxon>
        <taxon>Bacillati</taxon>
        <taxon>Bacillota</taxon>
        <taxon>Tissierellia</taxon>
        <taxon>Sedimentibacter</taxon>
    </lineage>
</organism>
<name>A0ABS4GF55_9FIRM</name>
<dbReference type="SUPFAM" id="SSF51905">
    <property type="entry name" value="FAD/NAD(P)-binding domain"/>
    <property type="match status" value="1"/>
</dbReference>
<accession>A0ABS4GF55</accession>
<dbReference type="PRINTS" id="PR00368">
    <property type="entry name" value="FADPNR"/>
</dbReference>
<dbReference type="Pfam" id="PF07992">
    <property type="entry name" value="Pyr_redox_2"/>
    <property type="match status" value="1"/>
</dbReference>
<gene>
    <name evidence="4" type="ORF">J2Z76_002186</name>
</gene>
<dbReference type="InterPro" id="IPR050097">
    <property type="entry name" value="Ferredoxin-NADP_redctase_2"/>
</dbReference>
<dbReference type="RefSeq" id="WP_245210421.1">
    <property type="nucleotide sequence ID" value="NZ_JAGGKS010000006.1"/>
</dbReference>